<comment type="caution">
    <text evidence="2">The sequence shown here is derived from an EMBL/GenBank/DDBJ whole genome shotgun (WGS) entry which is preliminary data.</text>
</comment>
<proteinExistence type="predicted"/>
<feature type="compositionally biased region" description="Low complexity" evidence="1">
    <location>
        <begin position="28"/>
        <end position="48"/>
    </location>
</feature>
<evidence type="ECO:0000313" key="2">
    <source>
        <dbReference type="EMBL" id="GGG05498.1"/>
    </source>
</evidence>
<dbReference type="AlphaFoldDB" id="A0A8J2Z662"/>
<dbReference type="RefSeq" id="WP_117003691.1">
    <property type="nucleotide sequence ID" value="NZ_BMJS01000036.1"/>
</dbReference>
<evidence type="ECO:0000313" key="3">
    <source>
        <dbReference type="Proteomes" id="UP000636949"/>
    </source>
</evidence>
<protein>
    <submittedName>
        <fullName evidence="2">Uncharacterized protein</fullName>
    </submittedName>
</protein>
<accession>A0A8J2Z662</accession>
<gene>
    <name evidence="2" type="ORF">GCM10010995_23730</name>
</gene>
<dbReference type="Proteomes" id="UP000636949">
    <property type="component" value="Unassembled WGS sequence"/>
</dbReference>
<dbReference type="OrthoDB" id="5625283at2"/>
<feature type="compositionally biased region" description="Basic residues" evidence="1">
    <location>
        <begin position="51"/>
        <end position="60"/>
    </location>
</feature>
<keyword evidence="3" id="KW-1185">Reference proteome</keyword>
<reference evidence="2" key="1">
    <citation type="journal article" date="2014" name="Int. J. Syst. Evol. Microbiol.">
        <title>Complete genome sequence of Corynebacterium casei LMG S-19264T (=DSM 44701T), isolated from a smear-ripened cheese.</title>
        <authorList>
            <consortium name="US DOE Joint Genome Institute (JGI-PGF)"/>
            <person name="Walter F."/>
            <person name="Albersmeier A."/>
            <person name="Kalinowski J."/>
            <person name="Ruckert C."/>
        </authorList>
    </citation>
    <scope>NUCLEOTIDE SEQUENCE</scope>
    <source>
        <strain evidence="2">CGMCC 1.15758</strain>
    </source>
</reference>
<reference evidence="2" key="2">
    <citation type="submission" date="2020-09" db="EMBL/GenBank/DDBJ databases">
        <authorList>
            <person name="Sun Q."/>
            <person name="Zhou Y."/>
        </authorList>
    </citation>
    <scope>NUCLEOTIDE SEQUENCE</scope>
    <source>
        <strain evidence="2">CGMCC 1.15758</strain>
    </source>
</reference>
<feature type="region of interest" description="Disordered" evidence="1">
    <location>
        <begin position="1"/>
        <end position="85"/>
    </location>
</feature>
<organism evidence="2 3">
    <name type="scientific">Cysteiniphilum litorale</name>
    <dbReference type="NCBI Taxonomy" id="2056700"/>
    <lineage>
        <taxon>Bacteria</taxon>
        <taxon>Pseudomonadati</taxon>
        <taxon>Pseudomonadota</taxon>
        <taxon>Gammaproteobacteria</taxon>
        <taxon>Thiotrichales</taxon>
        <taxon>Fastidiosibacteraceae</taxon>
        <taxon>Cysteiniphilum</taxon>
    </lineage>
</organism>
<dbReference type="EMBL" id="BMJS01000036">
    <property type="protein sequence ID" value="GGG05498.1"/>
    <property type="molecule type" value="Genomic_DNA"/>
</dbReference>
<feature type="compositionally biased region" description="Polar residues" evidence="1">
    <location>
        <begin position="65"/>
        <end position="80"/>
    </location>
</feature>
<evidence type="ECO:0000256" key="1">
    <source>
        <dbReference type="SAM" id="MobiDB-lite"/>
    </source>
</evidence>
<sequence>MTDTPFRKTLSLKRKKPTETTSKQQSDNASNTNNHPNINNAHGRNNNASQHNHRPNKPKRHFQEQEVSFSTQKQHQNSSPDHVALLAKNDPLLQDLQKKRDGLLEQIKVLEQRLVFISSEPLQAACNELKKEDTAILCQINDYLISKQ</sequence>
<name>A0A8J2Z662_9GAMM</name>